<dbReference type="Proteomes" id="UP000476934">
    <property type="component" value="Unassembled WGS sequence"/>
</dbReference>
<dbReference type="RefSeq" id="WP_025731442.1">
    <property type="nucleotide sequence ID" value="NZ_JAAIWK010000035.1"/>
</dbReference>
<dbReference type="InterPro" id="IPR050501">
    <property type="entry name" value="ICDH/IPMDH"/>
</dbReference>
<organism evidence="8 9">
    <name type="scientific">Heyndrickxia ginsengihumi</name>
    <dbReference type="NCBI Taxonomy" id="363870"/>
    <lineage>
        <taxon>Bacteria</taxon>
        <taxon>Bacillati</taxon>
        <taxon>Bacillota</taxon>
        <taxon>Bacilli</taxon>
        <taxon>Bacillales</taxon>
        <taxon>Bacillaceae</taxon>
        <taxon>Heyndrickxia</taxon>
    </lineage>
</organism>
<reference evidence="8 9" key="1">
    <citation type="submission" date="2020-03" db="EMBL/GenBank/DDBJ databases">
        <title>Bacillus aquiflavi sp. nov., isolated from yellow water of strong flavor Chinese baijiu in Yibin region of China.</title>
        <authorList>
            <person name="Xie J."/>
        </authorList>
    </citation>
    <scope>NUCLEOTIDE SEQUENCE [LARGE SCALE GENOMIC DNA]</scope>
    <source>
        <strain evidence="8 9">Gsoil 114</strain>
    </source>
</reference>
<evidence type="ECO:0000256" key="6">
    <source>
        <dbReference type="ARBA" id="ARBA00023211"/>
    </source>
</evidence>
<dbReference type="GO" id="GO:0000287">
    <property type="term" value="F:magnesium ion binding"/>
    <property type="evidence" value="ECO:0007669"/>
    <property type="project" value="InterPro"/>
</dbReference>
<comment type="caution">
    <text evidence="8">The sequence shown here is derived from an EMBL/GenBank/DDBJ whole genome shotgun (WGS) entry which is preliminary data.</text>
</comment>
<comment type="cofactor">
    <cofactor evidence="1">
        <name>Mn(2+)</name>
        <dbReference type="ChEBI" id="CHEBI:29035"/>
    </cofactor>
</comment>
<name>A0A6M0PAQ6_9BACI</name>
<evidence type="ECO:0000256" key="4">
    <source>
        <dbReference type="ARBA" id="ARBA00023002"/>
    </source>
</evidence>
<dbReference type="PANTHER" id="PTHR43275">
    <property type="entry name" value="D-MALATE DEHYDROGENASE [DECARBOXYLATING]"/>
    <property type="match status" value="1"/>
</dbReference>
<dbReference type="Pfam" id="PF00180">
    <property type="entry name" value="Iso_dh"/>
    <property type="match status" value="1"/>
</dbReference>
<sequence length="364" mass="40573">MSIYKIGVLYGGGIGPEIVGSSVNVLKETTRKFMREIEFEFLEFPMGWASIKAYNDPLPDITKKGLEKIHGWLMGPHDSSSYPDEHRISNRNPSGELRHYFDLYSNIRPSRNFPGTKSLVGKADFIILRENSEGFLSDRNMYKGVGECMVTPEIALVTGVFTRKAIERISHEAFKLAMARRKKVTIVHKANVIKYAFELFRDVCYEVGEKNYPEVEINDFHIDAMTAHLVRRAQDFDVIVTENLFGDILSDLVGELVGSLGLSPSLNTNGTQAMAQATHGSAPDIAGQNIANPTSMLLSTVMLLKWLSTKHKERKLDGIANMIEHAVFRIVAEGTTTRDLGGSASTSEFIEAVINNLKEIEETI</sequence>
<comment type="cofactor">
    <cofactor evidence="2">
        <name>Mg(2+)</name>
        <dbReference type="ChEBI" id="CHEBI:18420"/>
    </cofactor>
</comment>
<dbReference type="SUPFAM" id="SSF53659">
    <property type="entry name" value="Isocitrate/Isopropylmalate dehydrogenase-like"/>
    <property type="match status" value="1"/>
</dbReference>
<evidence type="ECO:0000256" key="1">
    <source>
        <dbReference type="ARBA" id="ARBA00001936"/>
    </source>
</evidence>
<gene>
    <name evidence="8" type="ORF">G4D61_16095</name>
</gene>
<dbReference type="EMBL" id="JAAIWK010000035">
    <property type="protein sequence ID" value="NEY21465.1"/>
    <property type="molecule type" value="Genomic_DNA"/>
</dbReference>
<dbReference type="InterPro" id="IPR024084">
    <property type="entry name" value="IsoPropMal-DH-like_dom"/>
</dbReference>
<keyword evidence="9" id="KW-1185">Reference proteome</keyword>
<keyword evidence="5" id="KW-0520">NAD</keyword>
<protein>
    <submittedName>
        <fullName evidence="8">Isocitrate/isopropylmalate dehydrogenase family protein</fullName>
    </submittedName>
</protein>
<evidence type="ECO:0000313" key="9">
    <source>
        <dbReference type="Proteomes" id="UP000476934"/>
    </source>
</evidence>
<evidence type="ECO:0000256" key="5">
    <source>
        <dbReference type="ARBA" id="ARBA00023027"/>
    </source>
</evidence>
<dbReference type="PROSITE" id="PS00470">
    <property type="entry name" value="IDH_IMDH"/>
    <property type="match status" value="1"/>
</dbReference>
<dbReference type="PANTHER" id="PTHR43275:SF1">
    <property type="entry name" value="D-MALATE DEHYDROGENASE [DECARBOXYLATING]"/>
    <property type="match status" value="1"/>
</dbReference>
<keyword evidence="3" id="KW-0479">Metal-binding</keyword>
<evidence type="ECO:0000256" key="3">
    <source>
        <dbReference type="ARBA" id="ARBA00022723"/>
    </source>
</evidence>
<evidence type="ECO:0000256" key="2">
    <source>
        <dbReference type="ARBA" id="ARBA00001946"/>
    </source>
</evidence>
<evidence type="ECO:0000313" key="8">
    <source>
        <dbReference type="EMBL" id="NEY21465.1"/>
    </source>
</evidence>
<dbReference type="SMART" id="SM01329">
    <property type="entry name" value="Iso_dh"/>
    <property type="match status" value="1"/>
</dbReference>
<dbReference type="AlphaFoldDB" id="A0A6M0PAQ6"/>
<dbReference type="Gene3D" id="3.40.718.10">
    <property type="entry name" value="Isopropylmalate Dehydrogenase"/>
    <property type="match status" value="1"/>
</dbReference>
<dbReference type="InterPro" id="IPR019818">
    <property type="entry name" value="IsoCit/isopropylmalate_DH_CS"/>
</dbReference>
<dbReference type="GO" id="GO:0016616">
    <property type="term" value="F:oxidoreductase activity, acting on the CH-OH group of donors, NAD or NADP as acceptor"/>
    <property type="evidence" value="ECO:0007669"/>
    <property type="project" value="InterPro"/>
</dbReference>
<feature type="domain" description="Isopropylmalate dehydrogenase-like" evidence="7">
    <location>
        <begin position="5"/>
        <end position="353"/>
    </location>
</feature>
<proteinExistence type="predicted"/>
<keyword evidence="4" id="KW-0560">Oxidoreductase</keyword>
<evidence type="ECO:0000259" key="7">
    <source>
        <dbReference type="SMART" id="SM01329"/>
    </source>
</evidence>
<keyword evidence="6" id="KW-0464">Manganese</keyword>
<accession>A0A6M0PAQ6</accession>
<dbReference type="GO" id="GO:0051287">
    <property type="term" value="F:NAD binding"/>
    <property type="evidence" value="ECO:0007669"/>
    <property type="project" value="InterPro"/>
</dbReference>